<evidence type="ECO:0000313" key="3">
    <source>
        <dbReference type="Proteomes" id="UP000323930"/>
    </source>
</evidence>
<evidence type="ECO:0000256" key="1">
    <source>
        <dbReference type="SAM" id="SignalP"/>
    </source>
</evidence>
<evidence type="ECO:0000313" key="2">
    <source>
        <dbReference type="EMBL" id="TYA73921.1"/>
    </source>
</evidence>
<name>A0A5D0HS06_9FLAO</name>
<dbReference type="AlphaFoldDB" id="A0A5D0HS06"/>
<proteinExistence type="predicted"/>
<dbReference type="OrthoDB" id="1118003at2"/>
<dbReference type="EMBL" id="VSDQ01000679">
    <property type="protein sequence ID" value="TYA73921.1"/>
    <property type="molecule type" value="Genomic_DNA"/>
</dbReference>
<reference evidence="2 3" key="1">
    <citation type="submission" date="2019-08" db="EMBL/GenBank/DDBJ databases">
        <title>Seonamhaeicola sediminis sp. nov., isolated from marine sediment.</title>
        <authorList>
            <person name="Cao W.R."/>
        </authorList>
    </citation>
    <scope>NUCLEOTIDE SEQUENCE [LARGE SCALE GENOMIC DNA]</scope>
    <source>
        <strain evidence="2 3">B011</strain>
    </source>
</reference>
<comment type="caution">
    <text evidence="2">The sequence shown here is derived from an EMBL/GenBank/DDBJ whole genome shotgun (WGS) entry which is preliminary data.</text>
</comment>
<protein>
    <submittedName>
        <fullName evidence="2">Porin family protein</fullName>
    </submittedName>
</protein>
<dbReference type="Proteomes" id="UP000323930">
    <property type="component" value="Unassembled WGS sequence"/>
</dbReference>
<keyword evidence="3" id="KW-1185">Reference proteome</keyword>
<keyword evidence="1" id="KW-0732">Signal</keyword>
<dbReference type="RefSeq" id="WP_148542309.1">
    <property type="nucleotide sequence ID" value="NZ_VSDQ01000679.1"/>
</dbReference>
<dbReference type="Pfam" id="PF20351">
    <property type="entry name" value="DUF6646"/>
    <property type="match status" value="1"/>
</dbReference>
<gene>
    <name evidence="2" type="ORF">FUA24_11265</name>
</gene>
<organism evidence="2 3">
    <name type="scientific">Seonamhaeicola marinus</name>
    <dbReference type="NCBI Taxonomy" id="1912246"/>
    <lineage>
        <taxon>Bacteria</taxon>
        <taxon>Pseudomonadati</taxon>
        <taxon>Bacteroidota</taxon>
        <taxon>Flavobacteriia</taxon>
        <taxon>Flavobacteriales</taxon>
        <taxon>Flavobacteriaceae</taxon>
    </lineage>
</organism>
<sequence length="172" mass="18510">MKKLILIAALINVSLVSGQAFTGNGDKKFQVGANIQNNGTGISATYDFGAGENISFGLSSIYLLSVNSALQNNDGNDDLNADITDRFDLRARFNANLGSVINIDDNLDVYPGLSLGLKNFGGHLGVRYFFSDGFGVYSELNTPFAKYKNDNLTPAEKLNNQFSVSFGASFNI</sequence>
<dbReference type="InterPro" id="IPR046588">
    <property type="entry name" value="DUF6646"/>
</dbReference>
<feature type="signal peptide" evidence="1">
    <location>
        <begin position="1"/>
        <end position="22"/>
    </location>
</feature>
<feature type="chain" id="PRO_5022692828" evidence="1">
    <location>
        <begin position="23"/>
        <end position="172"/>
    </location>
</feature>
<accession>A0A5D0HS06</accession>